<keyword evidence="1" id="KW-0812">Transmembrane</keyword>
<keyword evidence="3" id="KW-1185">Reference proteome</keyword>
<proteinExistence type="predicted"/>
<feature type="transmembrane region" description="Helical" evidence="1">
    <location>
        <begin position="240"/>
        <end position="264"/>
    </location>
</feature>
<evidence type="ECO:0000313" key="2">
    <source>
        <dbReference type="EMBL" id="SNR59270.1"/>
    </source>
</evidence>
<evidence type="ECO:0000256" key="1">
    <source>
        <dbReference type="SAM" id="Phobius"/>
    </source>
</evidence>
<accession>A0A238XKP0</accession>
<feature type="transmembrane region" description="Helical" evidence="1">
    <location>
        <begin position="420"/>
        <end position="443"/>
    </location>
</feature>
<organism evidence="2 3">
    <name type="scientific">Haloechinothrix alba</name>
    <dbReference type="NCBI Taxonomy" id="664784"/>
    <lineage>
        <taxon>Bacteria</taxon>
        <taxon>Bacillati</taxon>
        <taxon>Actinomycetota</taxon>
        <taxon>Actinomycetes</taxon>
        <taxon>Pseudonocardiales</taxon>
        <taxon>Pseudonocardiaceae</taxon>
        <taxon>Haloechinothrix</taxon>
    </lineage>
</organism>
<dbReference type="Proteomes" id="UP000198348">
    <property type="component" value="Unassembled WGS sequence"/>
</dbReference>
<dbReference type="AlphaFoldDB" id="A0A238XKP0"/>
<dbReference type="EMBL" id="FZNW01000011">
    <property type="protein sequence ID" value="SNR59270.1"/>
    <property type="molecule type" value="Genomic_DNA"/>
</dbReference>
<reference evidence="2 3" key="1">
    <citation type="submission" date="2017-06" db="EMBL/GenBank/DDBJ databases">
        <authorList>
            <person name="Kim H.J."/>
            <person name="Triplett B.A."/>
        </authorList>
    </citation>
    <scope>NUCLEOTIDE SEQUENCE [LARGE SCALE GENOMIC DNA]</scope>
    <source>
        <strain evidence="2 3">DSM 45207</strain>
    </source>
</reference>
<keyword evidence="1" id="KW-1133">Transmembrane helix</keyword>
<evidence type="ECO:0000313" key="3">
    <source>
        <dbReference type="Proteomes" id="UP000198348"/>
    </source>
</evidence>
<keyword evidence="1" id="KW-0472">Membrane</keyword>
<sequence>MPGESAAGARRSRSGRAGAAVRRVLAGGQRSWSTTPGRLSIIAVSLVAVILAAGVGAAASTSGRAQATANLVDRQEPMAATVQEVYRALSDADATAAMAFLAAGDEPEELRVRYEDDIAVVGPSLALAGFDAVRDAEAARQVSVVVRQVPVYSELVGTARANNRQGLPVGAAYLRESSHLMRERVLPAVEELYRIQRERLAQAQSATTSVPFIAIALLAVALVGLLRAQSHIRRLVKRRYNIGLVVATVALVVGLIWSAVALSVQGTLVTSGQRDGSEQVDVLVQTRIAALQARADELLALVARGDGEAYEDRFAELAGQIAGQDGTGGRLGELRDTASAQLSGPVEDAVASATGWLRTHETLRDLADGGDYNDAVELAVDTESETGSGTAFARLDSSLAEAIQAGREEFVTSTVTGERALTGLVEGWLALAAVGAGGVVIGIRQRLREYR</sequence>
<feature type="transmembrane region" description="Helical" evidence="1">
    <location>
        <begin position="209"/>
        <end position="228"/>
    </location>
</feature>
<name>A0A238XKP0_9PSEU</name>
<protein>
    <recommendedName>
        <fullName evidence="4">Secreted protein</fullName>
    </recommendedName>
</protein>
<evidence type="ECO:0008006" key="4">
    <source>
        <dbReference type="Google" id="ProtNLM"/>
    </source>
</evidence>
<feature type="transmembrane region" description="Helical" evidence="1">
    <location>
        <begin position="39"/>
        <end position="59"/>
    </location>
</feature>
<gene>
    <name evidence="2" type="ORF">SAMN06265360_11176</name>
</gene>